<accession>A0ACD1AC97</accession>
<evidence type="ECO:0000313" key="1">
    <source>
        <dbReference type="EMBL" id="QOX63888.1"/>
    </source>
</evidence>
<proteinExistence type="predicted"/>
<name>A0ACD1AC97_9FIRM</name>
<keyword evidence="2" id="KW-1185">Reference proteome</keyword>
<protein>
    <submittedName>
        <fullName evidence="1">Uncharacterized protein</fullName>
    </submittedName>
</protein>
<dbReference type="Proteomes" id="UP000594014">
    <property type="component" value="Chromosome"/>
</dbReference>
<evidence type="ECO:0000313" key="2">
    <source>
        <dbReference type="Proteomes" id="UP000594014"/>
    </source>
</evidence>
<sequence>MAPEYSASFDELEIIADNSFKTDMLNIFDQTSNVVPKGREDTIKECFNVHNTKNIEPSL</sequence>
<gene>
    <name evidence="1" type="ORF">FRZ06_11360</name>
</gene>
<dbReference type="EMBL" id="CP042469">
    <property type="protein sequence ID" value="QOX63888.1"/>
    <property type="molecule type" value="Genomic_DNA"/>
</dbReference>
<organism evidence="1 2">
    <name type="scientific">Anoxybacterium hadale</name>
    <dbReference type="NCBI Taxonomy" id="3408580"/>
    <lineage>
        <taxon>Bacteria</taxon>
        <taxon>Bacillati</taxon>
        <taxon>Bacillota</taxon>
        <taxon>Clostridia</taxon>
        <taxon>Peptostreptococcales</taxon>
        <taxon>Anaerovoracaceae</taxon>
        <taxon>Anoxybacterium</taxon>
    </lineage>
</organism>
<reference evidence="1" key="1">
    <citation type="submission" date="2019-08" db="EMBL/GenBank/DDBJ databases">
        <title>Genome sequence of Clostridiales bacterium MT110.</title>
        <authorList>
            <person name="Cao J."/>
        </authorList>
    </citation>
    <scope>NUCLEOTIDE SEQUENCE</scope>
    <source>
        <strain evidence="1">MT110</strain>
    </source>
</reference>